<protein>
    <recommendedName>
        <fullName evidence="5">DUF1640 domain-containing protein</fullName>
    </recommendedName>
</protein>
<proteinExistence type="predicted"/>
<keyword evidence="2" id="KW-1133">Transmembrane helix</keyword>
<evidence type="ECO:0000313" key="4">
    <source>
        <dbReference type="Proteomes" id="UP000282760"/>
    </source>
</evidence>
<keyword evidence="2" id="KW-0472">Membrane</keyword>
<evidence type="ECO:0000256" key="2">
    <source>
        <dbReference type="SAM" id="Phobius"/>
    </source>
</evidence>
<feature type="transmembrane region" description="Helical" evidence="2">
    <location>
        <begin position="74"/>
        <end position="96"/>
    </location>
</feature>
<evidence type="ECO:0000256" key="1">
    <source>
        <dbReference type="SAM" id="Coils"/>
    </source>
</evidence>
<feature type="coiled-coil region" evidence="1">
    <location>
        <begin position="46"/>
        <end position="73"/>
    </location>
</feature>
<dbReference type="Proteomes" id="UP000282760">
    <property type="component" value="Chromosome"/>
</dbReference>
<dbReference type="EMBL" id="CP024646">
    <property type="protein sequence ID" value="AZV30016.1"/>
    <property type="molecule type" value="Genomic_DNA"/>
</dbReference>
<dbReference type="AlphaFoldDB" id="A0A3T0K2T9"/>
<accession>A0A3T0K2T9</accession>
<keyword evidence="2" id="KW-0812">Transmembrane</keyword>
<reference evidence="3 4" key="1">
    <citation type="submission" date="2017-11" db="EMBL/GenBank/DDBJ databases">
        <title>Effect of PGPRs.</title>
        <authorList>
            <person name="Oliva R."/>
            <person name="Nong J."/>
            <person name="Roman V."/>
        </authorList>
    </citation>
    <scope>NUCLEOTIDE SEQUENCE [LARGE SCALE GENOMIC DNA]</scope>
    <source>
        <strain evidence="3">Inb918</strain>
    </source>
</reference>
<sequence length="97" mass="10818">MKTELALYRALIAINIPEPKAHAFAEAMESDMRNLLATKFDVTKVHNDLLAEISRLRSENDRTRLEIAHLAEMLTVRIAAMMVVTVIAIVGAMSLIN</sequence>
<evidence type="ECO:0000313" key="3">
    <source>
        <dbReference type="EMBL" id="AZV30016.1"/>
    </source>
</evidence>
<gene>
    <name evidence="3" type="ORF">CT157_14845</name>
</gene>
<keyword evidence="1" id="KW-0175">Coiled coil</keyword>
<evidence type="ECO:0008006" key="5">
    <source>
        <dbReference type="Google" id="ProtNLM"/>
    </source>
</evidence>
<organism evidence="3 4">
    <name type="scientific">Pseudomonas syringae</name>
    <dbReference type="NCBI Taxonomy" id="317"/>
    <lineage>
        <taxon>Bacteria</taxon>
        <taxon>Pseudomonadati</taxon>
        <taxon>Pseudomonadota</taxon>
        <taxon>Gammaproteobacteria</taxon>
        <taxon>Pseudomonadales</taxon>
        <taxon>Pseudomonadaceae</taxon>
        <taxon>Pseudomonas</taxon>
    </lineage>
</organism>
<name>A0A3T0K2T9_PSESX</name>